<comment type="caution">
    <text evidence="1">The sequence shown here is derived from an EMBL/GenBank/DDBJ whole genome shotgun (WGS) entry which is preliminary data.</text>
</comment>
<reference evidence="1 2" key="1">
    <citation type="submission" date="2009-08" db="EMBL/GenBank/DDBJ databases">
        <title>The draft genome of Rhodobacter sp. SW2.</title>
        <authorList>
            <consortium name="US DOE Joint Genome Institute (JGI-PGF)"/>
            <person name="Lucas S."/>
            <person name="Copeland A."/>
            <person name="Lapidus A."/>
            <person name="Glavina del Rio T."/>
            <person name="Tice H."/>
            <person name="Bruce D."/>
            <person name="Goodwin L."/>
            <person name="Pitluck S."/>
            <person name="Larimer F."/>
            <person name="Land M.L."/>
            <person name="Hauser L."/>
            <person name="Emerson D."/>
        </authorList>
    </citation>
    <scope>NUCLEOTIDE SEQUENCE [LARGE SCALE GENOMIC DNA]</scope>
    <source>
        <strain evidence="1 2">SW2</strain>
    </source>
</reference>
<dbReference type="AlphaFoldDB" id="C8RX88"/>
<dbReference type="STRING" id="371731.Rsw2DRAFT_0416"/>
<dbReference type="OrthoDB" id="7865318at2"/>
<dbReference type="EMBL" id="ACYY01000002">
    <property type="protein sequence ID" value="EEW26613.1"/>
    <property type="molecule type" value="Genomic_DNA"/>
</dbReference>
<name>C8RX88_9RHOB</name>
<dbReference type="Gene3D" id="2.60.120.200">
    <property type="match status" value="1"/>
</dbReference>
<organism evidence="1 2">
    <name type="scientific">Rhodobacter ferrooxidans</name>
    <dbReference type="NCBI Taxonomy" id="371731"/>
    <lineage>
        <taxon>Bacteria</taxon>
        <taxon>Pseudomonadati</taxon>
        <taxon>Pseudomonadota</taxon>
        <taxon>Alphaproteobacteria</taxon>
        <taxon>Rhodobacterales</taxon>
        <taxon>Rhodobacter group</taxon>
        <taxon>Rhodobacter</taxon>
    </lineage>
</organism>
<dbReference type="SUPFAM" id="SSF49899">
    <property type="entry name" value="Concanavalin A-like lectins/glucanases"/>
    <property type="match status" value="1"/>
</dbReference>
<evidence type="ECO:0000313" key="1">
    <source>
        <dbReference type="EMBL" id="EEW26613.1"/>
    </source>
</evidence>
<dbReference type="eggNOG" id="COG4733">
    <property type="taxonomic scope" value="Bacteria"/>
</dbReference>
<keyword evidence="2" id="KW-1185">Reference proteome</keyword>
<dbReference type="Proteomes" id="UP000010121">
    <property type="component" value="Unassembled WGS sequence"/>
</dbReference>
<dbReference type="InterPro" id="IPR013320">
    <property type="entry name" value="ConA-like_dom_sf"/>
</dbReference>
<accession>C8RX88</accession>
<evidence type="ECO:0000313" key="2">
    <source>
        <dbReference type="Proteomes" id="UP000010121"/>
    </source>
</evidence>
<gene>
    <name evidence="1" type="ORF">Rsw2DRAFT_0416</name>
</gene>
<proteinExistence type="predicted"/>
<dbReference type="RefSeq" id="WP_008027556.1">
    <property type="nucleotide sequence ID" value="NZ_ACYY01000002.1"/>
</dbReference>
<protein>
    <submittedName>
        <fullName evidence="1">Uncharacterized protein</fullName>
    </submittedName>
</protein>
<sequence>MKLTCDLSFSSAPHRPRGWKPTKLFSAGVKGGWYDPSDLRTLFQDAAGTIPVTAAGQPVGLMLDKSRGLMLGPELVANGGFDSDTAWTKGAGWTVSGGVATKVPGAGSSIFQPVGATAGRFYRVSYTATCTAGGADIGIGGTGAIKTPTISASGSYSAVIFSGLYDQDLKIFANAAFVGSIDNISVRELAGNHASQTAAAARPIWQTGGGRRWLDFDGVDDGLVSGAIDLTATDKLTVIAGVRKASDAAIGVLAELSASSGSNPGSMALFGPHLAGSAAFSFSSAGTAIANAVYTDAGIAAPFAAVLTGTGDIAGDSATLRLNGVQVASVATDQGTGAYGNYPLYIGRRGGTTLPFGGRLYGLILMGAAKSAVDISKAEHFLAAKSAVMLP</sequence>